<evidence type="ECO:0000313" key="5">
    <source>
        <dbReference type="Proteomes" id="UP000078225"/>
    </source>
</evidence>
<gene>
    <name evidence="4" type="ORF">A9B99_13620</name>
</gene>
<name>A0A1B7L0W3_9ENTR</name>
<dbReference type="EMBL" id="LYRP01000043">
    <property type="protein sequence ID" value="OAT75845.1"/>
    <property type="molecule type" value="Genomic_DNA"/>
</dbReference>
<dbReference type="RefSeq" id="WP_064600133.1">
    <property type="nucleotide sequence ID" value="NZ_CP134782.1"/>
</dbReference>
<dbReference type="OrthoDB" id="6860332at2"/>
<dbReference type="InterPro" id="IPR036271">
    <property type="entry name" value="Tet_transcr_reg_TetR-rel_C_sf"/>
</dbReference>
<dbReference type="NCBIfam" id="NF011584">
    <property type="entry name" value="PRK15008.1"/>
    <property type="match status" value="1"/>
</dbReference>
<dbReference type="Pfam" id="PF00440">
    <property type="entry name" value="TetR_N"/>
    <property type="match status" value="1"/>
</dbReference>
<dbReference type="GO" id="GO:0045892">
    <property type="term" value="P:negative regulation of DNA-templated transcription"/>
    <property type="evidence" value="ECO:0007669"/>
    <property type="project" value="InterPro"/>
</dbReference>
<comment type="caution">
    <text evidence="4">The sequence shown here is derived from an EMBL/GenBank/DDBJ whole genome shotgun (WGS) entry which is preliminary data.</text>
</comment>
<dbReference type="Pfam" id="PF08362">
    <property type="entry name" value="TetR_C_3"/>
    <property type="match status" value="1"/>
</dbReference>
<dbReference type="Gene3D" id="1.10.357.10">
    <property type="entry name" value="Tetracycline Repressor, domain 2"/>
    <property type="match status" value="1"/>
</dbReference>
<dbReference type="InterPro" id="IPR050109">
    <property type="entry name" value="HTH-type_TetR-like_transc_reg"/>
</dbReference>
<dbReference type="GO" id="GO:0003700">
    <property type="term" value="F:DNA-binding transcription factor activity"/>
    <property type="evidence" value="ECO:0007669"/>
    <property type="project" value="TreeGrafter"/>
</dbReference>
<evidence type="ECO:0000259" key="3">
    <source>
        <dbReference type="PROSITE" id="PS50977"/>
    </source>
</evidence>
<dbReference type="Proteomes" id="UP000078225">
    <property type="component" value="Unassembled WGS sequence"/>
</dbReference>
<dbReference type="GO" id="GO:0000976">
    <property type="term" value="F:transcription cis-regulatory region binding"/>
    <property type="evidence" value="ECO:0007669"/>
    <property type="project" value="TreeGrafter"/>
</dbReference>
<dbReference type="InterPro" id="IPR001647">
    <property type="entry name" value="HTH_TetR"/>
</dbReference>
<evidence type="ECO:0000256" key="1">
    <source>
        <dbReference type="ARBA" id="ARBA00023125"/>
    </source>
</evidence>
<feature type="domain" description="HTH tetR-type" evidence="3">
    <location>
        <begin position="17"/>
        <end position="77"/>
    </location>
</feature>
<dbReference type="SUPFAM" id="SSF48498">
    <property type="entry name" value="Tetracyclin repressor-like, C-terminal domain"/>
    <property type="match status" value="1"/>
</dbReference>
<keyword evidence="5" id="KW-1185">Reference proteome</keyword>
<dbReference type="InterPro" id="IPR013573">
    <property type="entry name" value="Tscrpt_reg_YcdC_C"/>
</dbReference>
<dbReference type="AlphaFoldDB" id="A0A1B7L0W3"/>
<organism evidence="4 5">
    <name type="scientific">Mangrovibacter phragmitis</name>
    <dbReference type="NCBI Taxonomy" id="1691903"/>
    <lineage>
        <taxon>Bacteria</taxon>
        <taxon>Pseudomonadati</taxon>
        <taxon>Pseudomonadota</taxon>
        <taxon>Gammaproteobacteria</taxon>
        <taxon>Enterobacterales</taxon>
        <taxon>Enterobacteriaceae</taxon>
        <taxon>Mangrovibacter</taxon>
    </lineage>
</organism>
<evidence type="ECO:0000256" key="2">
    <source>
        <dbReference type="PROSITE-ProRule" id="PRU00335"/>
    </source>
</evidence>
<sequence length="212" mass="23465">MAGETVKTTGRRSRAVAAKKQAILAAGLALFSQYGIHGTSLDQVAEQAGVSKTNMLYYYPSKEALYVAVLKDILEIWLAPFKSFSADQEPLVAIGDYIRRKLEVSRDYPQASRLFCLEMLQGAPLLMAELSGDLKQLVDEKSAIIADWVASGKLAPVDPHHLVFMIWATTQHYADFATQIEAVTGKNLRDPQFFAETVASVQRMITEGIRVR</sequence>
<dbReference type="InterPro" id="IPR009057">
    <property type="entry name" value="Homeodomain-like_sf"/>
</dbReference>
<protein>
    <submittedName>
        <fullName evidence="4">Pyrimidine utilization regulatory protein R</fullName>
    </submittedName>
</protein>
<dbReference type="Gene3D" id="1.10.10.60">
    <property type="entry name" value="Homeodomain-like"/>
    <property type="match status" value="1"/>
</dbReference>
<reference evidence="5" key="1">
    <citation type="submission" date="2016-05" db="EMBL/GenBank/DDBJ databases">
        <authorList>
            <person name="Behera P."/>
            <person name="Vaishampayan P."/>
            <person name="Singh N."/>
            <person name="Raina V."/>
            <person name="Suar M."/>
            <person name="Pattnaik A."/>
            <person name="Rastogi G."/>
        </authorList>
    </citation>
    <scope>NUCLEOTIDE SEQUENCE [LARGE SCALE GENOMIC DNA]</scope>
    <source>
        <strain evidence="5">MP23</strain>
    </source>
</reference>
<accession>A0A1B7L0W3</accession>
<dbReference type="PROSITE" id="PS50977">
    <property type="entry name" value="HTH_TETR_2"/>
    <property type="match status" value="1"/>
</dbReference>
<proteinExistence type="predicted"/>
<dbReference type="PANTHER" id="PTHR30055:SF196">
    <property type="entry name" value="HTH-TYPE TRANSCRIPTIONAL REGULATOR RUTR"/>
    <property type="match status" value="1"/>
</dbReference>
<evidence type="ECO:0000313" key="4">
    <source>
        <dbReference type="EMBL" id="OAT75845.1"/>
    </source>
</evidence>
<feature type="DNA-binding region" description="H-T-H motif" evidence="2">
    <location>
        <begin position="40"/>
        <end position="59"/>
    </location>
</feature>
<keyword evidence="1 2" id="KW-0238">DNA-binding</keyword>
<dbReference type="SUPFAM" id="SSF46689">
    <property type="entry name" value="Homeodomain-like"/>
    <property type="match status" value="1"/>
</dbReference>
<dbReference type="PRINTS" id="PR00455">
    <property type="entry name" value="HTHTETR"/>
</dbReference>
<dbReference type="STRING" id="1691903.A9B99_13620"/>
<dbReference type="PANTHER" id="PTHR30055">
    <property type="entry name" value="HTH-TYPE TRANSCRIPTIONAL REGULATOR RUTR"/>
    <property type="match status" value="1"/>
</dbReference>